<comment type="caution">
    <text evidence="1">The sequence shown here is derived from an EMBL/GenBank/DDBJ whole genome shotgun (WGS) entry which is preliminary data.</text>
</comment>
<evidence type="ECO:0000313" key="1">
    <source>
        <dbReference type="EMBL" id="MBB3764741.1"/>
    </source>
</evidence>
<evidence type="ECO:0008006" key="3">
    <source>
        <dbReference type="Google" id="ProtNLM"/>
    </source>
</evidence>
<organism evidence="1 2">
    <name type="scientific">Sphingomicrobium lutaoense</name>
    <dbReference type="NCBI Taxonomy" id="515949"/>
    <lineage>
        <taxon>Bacteria</taxon>
        <taxon>Pseudomonadati</taxon>
        <taxon>Pseudomonadota</taxon>
        <taxon>Alphaproteobacteria</taxon>
        <taxon>Sphingomonadales</taxon>
        <taxon>Sphingomonadaceae</taxon>
        <taxon>Sphingomicrobium</taxon>
    </lineage>
</organism>
<dbReference type="EMBL" id="JACICF010000002">
    <property type="protein sequence ID" value="MBB3764741.1"/>
    <property type="molecule type" value="Genomic_DNA"/>
</dbReference>
<sequence>MLAAILLATTLWSDAPAAEPADLSFLEGNWTIHSAGGDGLGHARIAIPLDGAMIEERRVIADRDPQLLWMARLEHQDGWTQLFLSPGGNREFPRLSPQGQWPMVFGGDVTLANGNEARFRLTVDRKSDDEHHRLLEMSSDEGSSWRPVLDYHYRRAAATDQ</sequence>
<name>A0A839YX12_9SPHN</name>
<gene>
    <name evidence="1" type="ORF">FHS50_001803</name>
</gene>
<proteinExistence type="predicted"/>
<accession>A0A839YX12</accession>
<dbReference type="RefSeq" id="WP_183934116.1">
    <property type="nucleotide sequence ID" value="NZ_JACICF010000002.1"/>
</dbReference>
<evidence type="ECO:0000313" key="2">
    <source>
        <dbReference type="Proteomes" id="UP000578569"/>
    </source>
</evidence>
<reference evidence="1 2" key="1">
    <citation type="submission" date="2020-08" db="EMBL/GenBank/DDBJ databases">
        <title>Genomic Encyclopedia of Type Strains, Phase IV (KMG-IV): sequencing the most valuable type-strain genomes for metagenomic binning, comparative biology and taxonomic classification.</title>
        <authorList>
            <person name="Goeker M."/>
        </authorList>
    </citation>
    <scope>NUCLEOTIDE SEQUENCE [LARGE SCALE GENOMIC DNA]</scope>
    <source>
        <strain evidence="1 2">DSM 24194</strain>
    </source>
</reference>
<protein>
    <recommendedName>
        <fullName evidence="3">DUF1579 domain-containing protein</fullName>
    </recommendedName>
</protein>
<dbReference type="Proteomes" id="UP000578569">
    <property type="component" value="Unassembled WGS sequence"/>
</dbReference>
<keyword evidence="2" id="KW-1185">Reference proteome</keyword>
<dbReference type="AlphaFoldDB" id="A0A839YX12"/>